<proteinExistence type="predicted"/>
<sequence>MEYTKLTNGVEMPLLGYGVFRVPADECERCVSDALSVG</sequence>
<evidence type="ECO:0000313" key="1">
    <source>
        <dbReference type="EMBL" id="MBF1446931.1"/>
    </source>
</evidence>
<gene>
    <name evidence="1" type="ORF">HXN55_06060</name>
</gene>
<accession>A0A9D6A9Z6</accession>
<organism evidence="1 2">
    <name type="scientific">Prevotella nigrescens</name>
    <dbReference type="NCBI Taxonomy" id="28133"/>
    <lineage>
        <taxon>Bacteria</taxon>
        <taxon>Pseudomonadati</taxon>
        <taxon>Bacteroidota</taxon>
        <taxon>Bacteroidia</taxon>
        <taxon>Bacteroidales</taxon>
        <taxon>Prevotellaceae</taxon>
        <taxon>Prevotella</taxon>
    </lineage>
</organism>
<dbReference type="EMBL" id="JABZTM010000056">
    <property type="protein sequence ID" value="MBF1446931.1"/>
    <property type="molecule type" value="Genomic_DNA"/>
</dbReference>
<dbReference type="Proteomes" id="UP000787419">
    <property type="component" value="Unassembled WGS sequence"/>
</dbReference>
<dbReference type="AlphaFoldDB" id="A0A9D6A9Z6"/>
<name>A0A9D6A9Z6_9BACT</name>
<dbReference type="Gene3D" id="3.20.20.100">
    <property type="entry name" value="NADP-dependent oxidoreductase domain"/>
    <property type="match status" value="1"/>
</dbReference>
<feature type="non-terminal residue" evidence="1">
    <location>
        <position position="38"/>
    </location>
</feature>
<reference evidence="1" key="1">
    <citation type="submission" date="2020-04" db="EMBL/GenBank/DDBJ databases">
        <title>Deep metagenomics examines the oral microbiome during advanced dental caries in children, revealing novel taxa and co-occurrences with host molecules.</title>
        <authorList>
            <person name="Baker J.L."/>
            <person name="Morton J.T."/>
            <person name="Dinis M."/>
            <person name="Alvarez R."/>
            <person name="Tran N.C."/>
            <person name="Knight R."/>
            <person name="Edlund A."/>
        </authorList>
    </citation>
    <scope>NUCLEOTIDE SEQUENCE</scope>
    <source>
        <strain evidence="1">JCVI_32_bin.50</strain>
    </source>
</reference>
<dbReference type="SUPFAM" id="SSF51430">
    <property type="entry name" value="NAD(P)-linked oxidoreductase"/>
    <property type="match status" value="1"/>
</dbReference>
<protein>
    <submittedName>
        <fullName evidence="1">Aldo/keto reductase</fullName>
    </submittedName>
</protein>
<evidence type="ECO:0000313" key="2">
    <source>
        <dbReference type="Proteomes" id="UP000787419"/>
    </source>
</evidence>
<comment type="caution">
    <text evidence="1">The sequence shown here is derived from an EMBL/GenBank/DDBJ whole genome shotgun (WGS) entry which is preliminary data.</text>
</comment>
<dbReference type="InterPro" id="IPR036812">
    <property type="entry name" value="NAD(P)_OxRdtase_dom_sf"/>
</dbReference>